<evidence type="ECO:0000256" key="5">
    <source>
        <dbReference type="ARBA" id="ARBA00023277"/>
    </source>
</evidence>
<keyword evidence="7" id="KW-0624">Polysaccharide degradation</keyword>
<keyword evidence="2" id="KW-0677">Repeat</keyword>
<dbReference type="GO" id="GO:0000272">
    <property type="term" value="P:polysaccharide catabolic process"/>
    <property type="evidence" value="ECO:0007669"/>
    <property type="project" value="UniProtKB-KW"/>
</dbReference>
<proteinExistence type="inferred from homology"/>
<evidence type="ECO:0000256" key="6">
    <source>
        <dbReference type="ARBA" id="ARBA00023295"/>
    </source>
</evidence>
<dbReference type="InterPro" id="IPR012334">
    <property type="entry name" value="Pectin_lyas_fold"/>
</dbReference>
<evidence type="ECO:0000256" key="7">
    <source>
        <dbReference type="ARBA" id="ARBA00023326"/>
    </source>
</evidence>
<protein>
    <submittedName>
        <fullName evidence="10">Glycoside hydrolase</fullName>
    </submittedName>
</protein>
<keyword evidence="5" id="KW-0119">Carbohydrate metabolism</keyword>
<gene>
    <name evidence="10" type="ORF">C0V82_01200</name>
</gene>
<dbReference type="GO" id="GO:0004650">
    <property type="term" value="F:polygalacturonase activity"/>
    <property type="evidence" value="ECO:0007669"/>
    <property type="project" value="InterPro"/>
</dbReference>
<evidence type="ECO:0000313" key="11">
    <source>
        <dbReference type="Proteomes" id="UP000234752"/>
    </source>
</evidence>
<evidence type="ECO:0000256" key="2">
    <source>
        <dbReference type="ARBA" id="ARBA00022737"/>
    </source>
</evidence>
<name>A0A2K9N7D2_9PROT</name>
<dbReference type="EMBL" id="CP025611">
    <property type="protein sequence ID" value="AUN29017.1"/>
    <property type="molecule type" value="Genomic_DNA"/>
</dbReference>
<dbReference type="SUPFAM" id="SSF51126">
    <property type="entry name" value="Pectin lyase-like"/>
    <property type="match status" value="1"/>
</dbReference>
<evidence type="ECO:0000256" key="3">
    <source>
        <dbReference type="ARBA" id="ARBA00022801"/>
    </source>
</evidence>
<keyword evidence="4" id="KW-0325">Glycoprotein</keyword>
<keyword evidence="6 9" id="KW-0326">Glycosidase</keyword>
<dbReference type="PANTHER" id="PTHR31736:SF9">
    <property type="entry name" value="ENDO-XYLOGALACTURONAN HYDROLASE A-RELATED"/>
    <property type="match status" value="1"/>
</dbReference>
<accession>A0A2K9N7D2</accession>
<dbReference type="InterPro" id="IPR000743">
    <property type="entry name" value="Glyco_hydro_28"/>
</dbReference>
<comment type="similarity">
    <text evidence="1 9">Belongs to the glycosyl hydrolase 28 family.</text>
</comment>
<dbReference type="Gene3D" id="2.60.350.10">
    <property type="entry name" value="Dextranase, N-terminal"/>
    <property type="match status" value="1"/>
</dbReference>
<sequence>MTGDVMKQTIVCALGVLGFTLAGQAGEPLIHPPPPGKAFWSSANDDYTVRVRQPGGSWRDLYEYRVRVDNDQKRDASMVLFDMDGPVEVAVRRNNGDVRRVQIRPASAGVEPTLHGDTAIFRLDQPRKLSVEFDGDRLGNLHLFAGAIRPPVPAQDSPGIKVFGPGIHVPPEGADRFVIPSDTRVYFAPGAILEGGIDLRGTLNVQLTGHGLITKAKDEGILVAHARNIGIDGPTIVNPGHYSVQCGQSTGITITDFKAISIGSWTDGLDFMSCSDVRVDDVFLRNSDDNIAIYGGRWDYRGDARNYLITRAILWADIAHPVNIGLHGTPGAAETIANLTFRDIDILEHDEDDPEYQGALAISNSDGNLVRDVLFENVRVERIEEGMPFNFRTVFNKSYSHAHGRGVQNVTLRNVQFREAGTNRPVIAGHPDGGPVQNVLIEDVSIEGRPLTAADIDIGGGVTSVRIR</sequence>
<dbReference type="InterPro" id="IPR035953">
    <property type="entry name" value="Dextranase_N-ter"/>
</dbReference>
<dbReference type="Gene3D" id="2.160.20.10">
    <property type="entry name" value="Single-stranded right-handed beta-helix, Pectin lyase-like"/>
    <property type="match status" value="1"/>
</dbReference>
<dbReference type="Pfam" id="PF00295">
    <property type="entry name" value="Glyco_hydro_28"/>
    <property type="match status" value="1"/>
</dbReference>
<reference evidence="10 11" key="1">
    <citation type="submission" date="2017-12" db="EMBL/GenBank/DDBJ databases">
        <title>Genomes of bacteria within cyanobacterial aggregates.</title>
        <authorList>
            <person name="Cai H."/>
        </authorList>
    </citation>
    <scope>NUCLEOTIDE SEQUENCE [LARGE SCALE GENOMIC DNA]</scope>
    <source>
        <strain evidence="10 11">TH16</strain>
    </source>
</reference>
<evidence type="ECO:0000313" key="10">
    <source>
        <dbReference type="EMBL" id="AUN29017.1"/>
    </source>
</evidence>
<dbReference type="InterPro" id="IPR011050">
    <property type="entry name" value="Pectin_lyase_fold/virulence"/>
</dbReference>
<evidence type="ECO:0000256" key="1">
    <source>
        <dbReference type="ARBA" id="ARBA00008834"/>
    </source>
</evidence>
<evidence type="ECO:0000256" key="4">
    <source>
        <dbReference type="ARBA" id="ARBA00023180"/>
    </source>
</evidence>
<dbReference type="Proteomes" id="UP000234752">
    <property type="component" value="Chromosome eg_1"/>
</dbReference>
<evidence type="ECO:0000256" key="9">
    <source>
        <dbReference type="RuleBase" id="RU361169"/>
    </source>
</evidence>
<organism evidence="10 11">
    <name type="scientific">Niveispirillum cyanobacteriorum</name>
    <dbReference type="NCBI Taxonomy" id="1612173"/>
    <lineage>
        <taxon>Bacteria</taxon>
        <taxon>Pseudomonadati</taxon>
        <taxon>Pseudomonadota</taxon>
        <taxon>Alphaproteobacteria</taxon>
        <taxon>Rhodospirillales</taxon>
        <taxon>Azospirillaceae</taxon>
        <taxon>Niveispirillum</taxon>
    </lineage>
</organism>
<dbReference type="AlphaFoldDB" id="A0A2K9N7D2"/>
<keyword evidence="3 9" id="KW-0378">Hydrolase</keyword>
<keyword evidence="11" id="KW-1185">Reference proteome</keyword>
<dbReference type="PANTHER" id="PTHR31736">
    <property type="match status" value="1"/>
</dbReference>
<dbReference type="KEGG" id="ncb:C0V82_01200"/>
<comment type="function">
    <text evidence="8">Pectinolytic enzyme involved in the degradation of xylogalacturonan (xga), a galacturonan backbone heavily substituted with xylose, and which is one important component of the hairy regions of pectin. Activity requires a galacturonic acid backbone substituted with xylose.</text>
</comment>
<evidence type="ECO:0000256" key="8">
    <source>
        <dbReference type="ARBA" id="ARBA00037278"/>
    </source>
</evidence>